<dbReference type="InterPro" id="IPR043128">
    <property type="entry name" value="Rev_trsase/Diguanyl_cyclase"/>
</dbReference>
<feature type="transmembrane region" description="Helical" evidence="3">
    <location>
        <begin position="115"/>
        <end position="133"/>
    </location>
</feature>
<organism evidence="5 6">
    <name type="scientific">Caballeronia calidae</name>
    <dbReference type="NCBI Taxonomy" id="1777139"/>
    <lineage>
        <taxon>Bacteria</taxon>
        <taxon>Pseudomonadati</taxon>
        <taxon>Pseudomonadota</taxon>
        <taxon>Betaproteobacteria</taxon>
        <taxon>Burkholderiales</taxon>
        <taxon>Burkholderiaceae</taxon>
        <taxon>Caballeronia</taxon>
    </lineage>
</organism>
<dbReference type="InterPro" id="IPR050469">
    <property type="entry name" value="Diguanylate_Cyclase"/>
</dbReference>
<dbReference type="SUPFAM" id="SSF55073">
    <property type="entry name" value="Nucleotide cyclase"/>
    <property type="match status" value="1"/>
</dbReference>
<dbReference type="EMBL" id="FCOX02000080">
    <property type="protein sequence ID" value="SAL05388.1"/>
    <property type="molecule type" value="Genomic_DNA"/>
</dbReference>
<feature type="transmembrane region" description="Helical" evidence="3">
    <location>
        <begin position="58"/>
        <end position="77"/>
    </location>
</feature>
<dbReference type="GO" id="GO:1902201">
    <property type="term" value="P:negative regulation of bacterial-type flagellum-dependent cell motility"/>
    <property type="evidence" value="ECO:0007669"/>
    <property type="project" value="TreeGrafter"/>
</dbReference>
<evidence type="ECO:0000256" key="1">
    <source>
        <dbReference type="ARBA" id="ARBA00012528"/>
    </source>
</evidence>
<evidence type="ECO:0000256" key="2">
    <source>
        <dbReference type="ARBA" id="ARBA00034247"/>
    </source>
</evidence>
<dbReference type="PANTHER" id="PTHR45138:SF9">
    <property type="entry name" value="DIGUANYLATE CYCLASE DGCM-RELATED"/>
    <property type="match status" value="1"/>
</dbReference>
<evidence type="ECO:0000313" key="5">
    <source>
        <dbReference type="EMBL" id="SAL05388.1"/>
    </source>
</evidence>
<evidence type="ECO:0000259" key="4">
    <source>
        <dbReference type="PROSITE" id="PS50887"/>
    </source>
</evidence>
<reference evidence="5" key="1">
    <citation type="submission" date="2016-01" db="EMBL/GenBank/DDBJ databases">
        <authorList>
            <person name="Peeters C."/>
        </authorList>
    </citation>
    <scope>NUCLEOTIDE SEQUENCE</scope>
    <source>
        <strain evidence="5">LMG 29321</strain>
    </source>
</reference>
<dbReference type="AlphaFoldDB" id="A0A158EEV8"/>
<sequence length="392" mass="41609">MHCPPPMTAGAPATARGGLFMFHTPDTETLRLCSVLASTAFGLVFALVRFGRSIEPQFVHWSASSFLYAAVLIGFGFTRGKLVPVGLLLGALAATNMLIVSGLRAFDGKPPFRWWMLAPVAGCAAAHILPASIGGHGPMVSPLTHAGDTIGVAVSAAITGMTLWSSGRREQSRARRIAGLAMLGYLPGYAVTLAAYAWNGPRMNYLALIPTLSDQLLLGVLNLGLLAIPAERAQQRLRDAALRDPLTGIWNRAGFDRYARRLAAPGAAVLAIDLDHFKQINDRHGHLAGDNVLIELARLAGAEVESLGGEFGRLGGDEFAAILPASRASDEAACAKRIHDACRRSTEGMPQWTTSIGVSRIGTNEAGFHDALQRADVALYRAKVAGRNMLTA</sequence>
<dbReference type="GO" id="GO:0005886">
    <property type="term" value="C:plasma membrane"/>
    <property type="evidence" value="ECO:0007669"/>
    <property type="project" value="TreeGrafter"/>
</dbReference>
<dbReference type="PROSITE" id="PS50887">
    <property type="entry name" value="GGDEF"/>
    <property type="match status" value="1"/>
</dbReference>
<keyword evidence="3" id="KW-0812">Transmembrane</keyword>
<feature type="transmembrane region" description="Helical" evidence="3">
    <location>
        <begin position="177"/>
        <end position="199"/>
    </location>
</feature>
<dbReference type="SMART" id="SM00267">
    <property type="entry name" value="GGDEF"/>
    <property type="match status" value="1"/>
</dbReference>
<dbReference type="Proteomes" id="UP000071859">
    <property type="component" value="Unassembled WGS sequence"/>
</dbReference>
<dbReference type="GO" id="GO:0052621">
    <property type="term" value="F:diguanylate cyclase activity"/>
    <property type="evidence" value="ECO:0007669"/>
    <property type="project" value="UniProtKB-EC"/>
</dbReference>
<name>A0A158EEV8_9BURK</name>
<feature type="transmembrane region" description="Helical" evidence="3">
    <location>
        <begin position="29"/>
        <end position="51"/>
    </location>
</feature>
<evidence type="ECO:0000313" key="6">
    <source>
        <dbReference type="Proteomes" id="UP000071859"/>
    </source>
</evidence>
<dbReference type="GO" id="GO:0043709">
    <property type="term" value="P:cell adhesion involved in single-species biofilm formation"/>
    <property type="evidence" value="ECO:0007669"/>
    <property type="project" value="TreeGrafter"/>
</dbReference>
<dbReference type="InterPro" id="IPR029787">
    <property type="entry name" value="Nucleotide_cyclase"/>
</dbReference>
<feature type="transmembrane region" description="Helical" evidence="3">
    <location>
        <begin position="145"/>
        <end position="165"/>
    </location>
</feature>
<feature type="transmembrane region" description="Helical" evidence="3">
    <location>
        <begin position="205"/>
        <end position="228"/>
    </location>
</feature>
<dbReference type="NCBIfam" id="TIGR00254">
    <property type="entry name" value="GGDEF"/>
    <property type="match status" value="1"/>
</dbReference>
<dbReference type="Pfam" id="PF00990">
    <property type="entry name" value="GGDEF"/>
    <property type="match status" value="1"/>
</dbReference>
<protein>
    <recommendedName>
        <fullName evidence="1">diguanylate cyclase</fullName>
        <ecNumber evidence="1">2.7.7.65</ecNumber>
    </recommendedName>
</protein>
<comment type="caution">
    <text evidence="5">The sequence shown here is derived from an EMBL/GenBank/DDBJ whole genome shotgun (WGS) entry which is preliminary data.</text>
</comment>
<accession>A0A158EEV8</accession>
<dbReference type="EC" id="2.7.7.65" evidence="1"/>
<dbReference type="PANTHER" id="PTHR45138">
    <property type="entry name" value="REGULATORY COMPONENTS OF SENSORY TRANSDUCTION SYSTEM"/>
    <property type="match status" value="1"/>
</dbReference>
<keyword evidence="6" id="KW-1185">Reference proteome</keyword>
<evidence type="ECO:0000256" key="3">
    <source>
        <dbReference type="SAM" id="Phobius"/>
    </source>
</evidence>
<dbReference type="Gene3D" id="3.30.70.270">
    <property type="match status" value="1"/>
</dbReference>
<proteinExistence type="predicted"/>
<gene>
    <name evidence="5" type="ORF">AWB78_07469</name>
</gene>
<keyword evidence="3" id="KW-0472">Membrane</keyword>
<feature type="domain" description="GGDEF" evidence="4">
    <location>
        <begin position="265"/>
        <end position="392"/>
    </location>
</feature>
<keyword evidence="3" id="KW-1133">Transmembrane helix</keyword>
<dbReference type="InterPro" id="IPR000160">
    <property type="entry name" value="GGDEF_dom"/>
</dbReference>
<feature type="transmembrane region" description="Helical" evidence="3">
    <location>
        <begin position="83"/>
        <end position="103"/>
    </location>
</feature>
<dbReference type="CDD" id="cd01949">
    <property type="entry name" value="GGDEF"/>
    <property type="match status" value="1"/>
</dbReference>
<comment type="catalytic activity">
    <reaction evidence="2">
        <text>2 GTP = 3',3'-c-di-GMP + 2 diphosphate</text>
        <dbReference type="Rhea" id="RHEA:24898"/>
        <dbReference type="ChEBI" id="CHEBI:33019"/>
        <dbReference type="ChEBI" id="CHEBI:37565"/>
        <dbReference type="ChEBI" id="CHEBI:58805"/>
        <dbReference type="EC" id="2.7.7.65"/>
    </reaction>
</comment>